<dbReference type="Pfam" id="PF00364">
    <property type="entry name" value="Biotin_lipoyl"/>
    <property type="match status" value="1"/>
</dbReference>
<dbReference type="AlphaFoldDB" id="A0A2S8FUJ6"/>
<proteinExistence type="predicted"/>
<name>A0A2S8FUJ6_9BACT</name>
<evidence type="ECO:0000313" key="3">
    <source>
        <dbReference type="Proteomes" id="UP000240009"/>
    </source>
</evidence>
<sequence length="100" mass="11155">MVLKFLTLPECRNRKSMLRDDLRPLILPELGLTDILVRTSLWLVPRGSFVREGDRVLEVLAGEVTFDVVSPASGVLYDLHTEEDDIVSEGQVLGHIRVGA</sequence>
<dbReference type="Gene3D" id="2.40.50.100">
    <property type="match status" value="1"/>
</dbReference>
<dbReference type="EMBL" id="PUIA01000026">
    <property type="protein sequence ID" value="PQO35730.1"/>
    <property type="molecule type" value="Genomic_DNA"/>
</dbReference>
<feature type="domain" description="Lipoyl-binding" evidence="1">
    <location>
        <begin position="39"/>
        <end position="96"/>
    </location>
</feature>
<protein>
    <submittedName>
        <fullName evidence="2">Biotin attachment protein</fullName>
    </submittedName>
</protein>
<reference evidence="2 3" key="1">
    <citation type="submission" date="2018-02" db="EMBL/GenBank/DDBJ databases">
        <title>Comparative genomes isolates from brazilian mangrove.</title>
        <authorList>
            <person name="Araujo J.E."/>
            <person name="Taketani R.G."/>
            <person name="Silva M.C.P."/>
            <person name="Loureco M.V."/>
            <person name="Andreote F.D."/>
        </authorList>
    </citation>
    <scope>NUCLEOTIDE SEQUENCE [LARGE SCALE GENOMIC DNA]</scope>
    <source>
        <strain evidence="2 3">HEX-2 MGV</strain>
    </source>
</reference>
<dbReference type="InterPro" id="IPR011053">
    <property type="entry name" value="Single_hybrid_motif"/>
</dbReference>
<gene>
    <name evidence="2" type="ORF">C5Y96_08730</name>
</gene>
<dbReference type="InterPro" id="IPR000089">
    <property type="entry name" value="Biotin_lipoyl"/>
</dbReference>
<evidence type="ECO:0000259" key="1">
    <source>
        <dbReference type="Pfam" id="PF00364"/>
    </source>
</evidence>
<dbReference type="Proteomes" id="UP000240009">
    <property type="component" value="Unassembled WGS sequence"/>
</dbReference>
<dbReference type="SUPFAM" id="SSF51230">
    <property type="entry name" value="Single hybrid motif"/>
    <property type="match status" value="1"/>
</dbReference>
<organism evidence="2 3">
    <name type="scientific">Blastopirellula marina</name>
    <dbReference type="NCBI Taxonomy" id="124"/>
    <lineage>
        <taxon>Bacteria</taxon>
        <taxon>Pseudomonadati</taxon>
        <taxon>Planctomycetota</taxon>
        <taxon>Planctomycetia</taxon>
        <taxon>Pirellulales</taxon>
        <taxon>Pirellulaceae</taxon>
        <taxon>Blastopirellula</taxon>
    </lineage>
</organism>
<comment type="caution">
    <text evidence="2">The sequence shown here is derived from an EMBL/GenBank/DDBJ whole genome shotgun (WGS) entry which is preliminary data.</text>
</comment>
<dbReference type="CDD" id="cd06849">
    <property type="entry name" value="lipoyl_domain"/>
    <property type="match status" value="1"/>
</dbReference>
<evidence type="ECO:0000313" key="2">
    <source>
        <dbReference type="EMBL" id="PQO35730.1"/>
    </source>
</evidence>
<accession>A0A2S8FUJ6</accession>